<reference evidence="1" key="1">
    <citation type="submission" date="2022-08" db="EMBL/GenBank/DDBJ databases">
        <title>Genome Sequence of Lecanicillium fungicola.</title>
        <authorList>
            <person name="Buettner E."/>
        </authorList>
    </citation>
    <scope>NUCLEOTIDE SEQUENCE</scope>
    <source>
        <strain evidence="1">Babe33</strain>
    </source>
</reference>
<organism evidence="1 2">
    <name type="scientific">Zarea fungicola</name>
    <dbReference type="NCBI Taxonomy" id="93591"/>
    <lineage>
        <taxon>Eukaryota</taxon>
        <taxon>Fungi</taxon>
        <taxon>Dikarya</taxon>
        <taxon>Ascomycota</taxon>
        <taxon>Pezizomycotina</taxon>
        <taxon>Sordariomycetes</taxon>
        <taxon>Hypocreomycetidae</taxon>
        <taxon>Hypocreales</taxon>
        <taxon>Cordycipitaceae</taxon>
        <taxon>Zarea</taxon>
    </lineage>
</organism>
<sequence length="730" mass="81815">MAIPHSPRSPRRDSSVTLESEAVNEVIHPPSMTRQHQRQRSDCNSEERHSLARSCQFCRSRKIKCDNKRPSCGSCVAQGQRCAYVFRAPRERPTLAAISSLRADKARLEKMLQGLKDASPDERDKMIKEINISGDADAETEAAVGCAISTPQGKAQSPKQPSSGQSEPQQQHQKHVQHPMEDSFDYESDTDIDVSPFFSIDEEGKIDSFGPSSALQASTHLPFTSESATPQQIQNNLFAHAALQRQREYELYRLPSIDGVPTPLAMHLLDLHWSRQHHTFLLTYRPVITRDLLDGGPYCSPFLLQAIFACSSKFSQRLEVRDDPSDPATAGGRFFRRCDELLGSGMLLARADVSTTVGLLLLGSTFNALGLTSKGWLYTGYALRMIYDLGFHIDCKVTVENAMRVEIRRRVFWGAFICDKLQSLYLGRPAAIQLRDSHVSRQLMDMYEERELSIPYLDPTLPSTGSSFLPQPAPTHSISTFLHFCLLSKIMTMIINRLYVVGATATTARASVQAIQEALDSWRTRLPDHLHYRPDADSVTPNIMSLHCIYYSLVILLHRPLVSDGHLRLLVPPESSWNRCTEAAREITQLLLRYESAYTLRSAPYLLGYALYVACTIHVRNTAVGEKTPPSEHASLLLSSLKCLDELSLPNPGVLKPTKIVRNLMLSHNLDQMIDIEGNVLLSERVAQDPGLVHSFDLDAVLRMFPSDADDMLENNFPITDMLYGFMDIS</sequence>
<dbReference type="EMBL" id="JANJQO010000002">
    <property type="protein sequence ID" value="KAJ2984305.1"/>
    <property type="molecule type" value="Genomic_DNA"/>
</dbReference>
<accession>A0ACC1NYE1</accession>
<evidence type="ECO:0000313" key="1">
    <source>
        <dbReference type="EMBL" id="KAJ2984305.1"/>
    </source>
</evidence>
<comment type="caution">
    <text evidence="1">The sequence shown here is derived from an EMBL/GenBank/DDBJ whole genome shotgun (WGS) entry which is preliminary data.</text>
</comment>
<proteinExistence type="predicted"/>
<dbReference type="Proteomes" id="UP001143910">
    <property type="component" value="Unassembled WGS sequence"/>
</dbReference>
<name>A0ACC1NYE1_9HYPO</name>
<evidence type="ECO:0000313" key="2">
    <source>
        <dbReference type="Proteomes" id="UP001143910"/>
    </source>
</evidence>
<keyword evidence="2" id="KW-1185">Reference proteome</keyword>
<gene>
    <name evidence="1" type="ORF">NQ176_g46</name>
</gene>
<protein>
    <submittedName>
        <fullName evidence="1">Uncharacterized protein</fullName>
    </submittedName>
</protein>